<dbReference type="InterPro" id="IPR001279">
    <property type="entry name" value="Metallo-B-lactamas"/>
</dbReference>
<gene>
    <name evidence="2" type="ORF">KKR91_09435</name>
</gene>
<feature type="domain" description="Metallo-beta-lactamase" evidence="1">
    <location>
        <begin position="18"/>
        <end position="191"/>
    </location>
</feature>
<dbReference type="Pfam" id="PF00753">
    <property type="entry name" value="Lactamase_B"/>
    <property type="match status" value="1"/>
</dbReference>
<dbReference type="CDD" id="cd06262">
    <property type="entry name" value="metallo-hydrolase-like_MBL-fold"/>
    <property type="match status" value="1"/>
</dbReference>
<dbReference type="SMART" id="SM00849">
    <property type="entry name" value="Lactamase_B"/>
    <property type="match status" value="1"/>
</dbReference>
<dbReference type="SUPFAM" id="SSF56281">
    <property type="entry name" value="Metallo-hydrolase/oxidoreductase"/>
    <property type="match status" value="1"/>
</dbReference>
<dbReference type="AlphaFoldDB" id="A0A975M2J4"/>
<dbReference type="PANTHER" id="PTHR46233:SF1">
    <property type="entry name" value="CONSERVED PROTEIN"/>
    <property type="match status" value="1"/>
</dbReference>
<dbReference type="InterPro" id="IPR036866">
    <property type="entry name" value="RibonucZ/Hydroxyglut_hydro"/>
</dbReference>
<reference evidence="2 3" key="1">
    <citation type="submission" date="2021-05" db="EMBL/GenBank/DDBJ databases">
        <title>Novel species in genus Arthrobacter.</title>
        <authorList>
            <person name="Zhang G."/>
        </authorList>
    </citation>
    <scope>NUCLEOTIDE SEQUENCE [LARGE SCALE GENOMIC DNA]</scope>
    <source>
        <strain evidence="3">zg-ZUI227</strain>
    </source>
</reference>
<dbReference type="InterPro" id="IPR051453">
    <property type="entry name" value="MBL_Glyoxalase_II"/>
</dbReference>
<dbReference type="EMBL" id="CP076022">
    <property type="protein sequence ID" value="QWC08770.1"/>
    <property type="molecule type" value="Genomic_DNA"/>
</dbReference>
<dbReference type="RefSeq" id="WP_210228961.1">
    <property type="nucleotide sequence ID" value="NZ_CP076022.1"/>
</dbReference>
<keyword evidence="3" id="KW-1185">Reference proteome</keyword>
<accession>A0A975M2J4</accession>
<proteinExistence type="predicted"/>
<sequence>MIDLQNVTIRSRSVGSLDNNVYVITAKDSGSQVLIDAADDLPAIRELLAEAAADTAAPAHVELIATTHSHWDHVRALAAAVQETGARTAAGAEDVPDILVPTDVPLGHGDIRRFDGFELEAIKLRGHTPGSVALLYRDPAGPAHLFTGDSLFPGGLGNTQKDPERFASLYADVVERVFDYLPDDTVVHPGHGAGTTLGAERPHLQEWKERGW</sequence>
<evidence type="ECO:0000313" key="3">
    <source>
        <dbReference type="Proteomes" id="UP000676885"/>
    </source>
</evidence>
<dbReference type="Gene3D" id="3.60.15.10">
    <property type="entry name" value="Ribonuclease Z/Hydroxyacylglutathione hydrolase-like"/>
    <property type="match status" value="1"/>
</dbReference>
<evidence type="ECO:0000259" key="1">
    <source>
        <dbReference type="SMART" id="SM00849"/>
    </source>
</evidence>
<dbReference type="Proteomes" id="UP000676885">
    <property type="component" value="Chromosome"/>
</dbReference>
<evidence type="ECO:0000313" key="2">
    <source>
        <dbReference type="EMBL" id="QWC08770.1"/>
    </source>
</evidence>
<name>A0A975M2J4_9MICC</name>
<dbReference type="KEGG" id="ajg:KKR91_09435"/>
<protein>
    <submittedName>
        <fullName evidence="2">MBL fold metallo-hydrolase</fullName>
    </submittedName>
</protein>
<dbReference type="PANTHER" id="PTHR46233">
    <property type="entry name" value="HYDROXYACYLGLUTATHIONE HYDROLASE GLOC"/>
    <property type="match status" value="1"/>
</dbReference>
<organism evidence="2 3">
    <name type="scientific">Arthrobacter jiangjiafuii</name>
    <dbReference type="NCBI Taxonomy" id="2817475"/>
    <lineage>
        <taxon>Bacteria</taxon>
        <taxon>Bacillati</taxon>
        <taxon>Actinomycetota</taxon>
        <taxon>Actinomycetes</taxon>
        <taxon>Micrococcales</taxon>
        <taxon>Micrococcaceae</taxon>
        <taxon>Arthrobacter</taxon>
    </lineage>
</organism>